<dbReference type="Proteomes" id="UP000008229">
    <property type="component" value="Chromosome"/>
</dbReference>
<keyword evidence="3" id="KW-0804">Transcription</keyword>
<dbReference type="RefSeq" id="WP_012937146.1">
    <property type="nucleotide sequence ID" value="NC_013739.1"/>
</dbReference>
<dbReference type="eggNOG" id="COG1309">
    <property type="taxonomic scope" value="Bacteria"/>
</dbReference>
<dbReference type="GO" id="GO:0003700">
    <property type="term" value="F:DNA-binding transcription factor activity"/>
    <property type="evidence" value="ECO:0007669"/>
    <property type="project" value="TreeGrafter"/>
</dbReference>
<name>D3F1R4_CONWI</name>
<dbReference type="Gene3D" id="1.10.357.10">
    <property type="entry name" value="Tetracycline Repressor, domain 2"/>
    <property type="match status" value="1"/>
</dbReference>
<evidence type="ECO:0000256" key="4">
    <source>
        <dbReference type="PROSITE-ProRule" id="PRU00335"/>
    </source>
</evidence>
<dbReference type="PANTHER" id="PTHR30055">
    <property type="entry name" value="HTH-TYPE TRANSCRIPTIONAL REGULATOR RUTR"/>
    <property type="match status" value="1"/>
</dbReference>
<dbReference type="STRING" id="469383.Cwoe_5693"/>
<reference evidence="6 7" key="1">
    <citation type="journal article" date="2010" name="Stand. Genomic Sci.">
        <title>Complete genome sequence of Conexibacter woesei type strain (ID131577).</title>
        <authorList>
            <person name="Pukall R."/>
            <person name="Lapidus A."/>
            <person name="Glavina Del Rio T."/>
            <person name="Copeland A."/>
            <person name="Tice H."/>
            <person name="Cheng J.-F."/>
            <person name="Lucas S."/>
            <person name="Chen F."/>
            <person name="Nolan M."/>
            <person name="Bruce D."/>
            <person name="Goodwin L."/>
            <person name="Pitluck S."/>
            <person name="Mavromatis K."/>
            <person name="Ivanova N."/>
            <person name="Ovchinnikova G."/>
            <person name="Pati A."/>
            <person name="Chen A."/>
            <person name="Palaniappan K."/>
            <person name="Land M."/>
            <person name="Hauser L."/>
            <person name="Chang Y.-J."/>
            <person name="Jeffries C.D."/>
            <person name="Chain P."/>
            <person name="Meincke L."/>
            <person name="Sims D."/>
            <person name="Brettin T."/>
            <person name="Detter J.C."/>
            <person name="Rohde M."/>
            <person name="Goeker M."/>
            <person name="Bristow J."/>
            <person name="Eisen J.A."/>
            <person name="Markowitz V."/>
            <person name="Kyrpides N.C."/>
            <person name="Klenk H.-P."/>
            <person name="Hugenholtz P."/>
        </authorList>
    </citation>
    <scope>NUCLEOTIDE SEQUENCE [LARGE SCALE GENOMIC DNA]</scope>
    <source>
        <strain evidence="7">DSM 14684 / CIP 108061 / JCM 11494 / NBRC 100937 / ID131577</strain>
    </source>
</reference>
<evidence type="ECO:0000259" key="5">
    <source>
        <dbReference type="PROSITE" id="PS50977"/>
    </source>
</evidence>
<dbReference type="InterPro" id="IPR049484">
    <property type="entry name" value="Rv0078-like_C"/>
</dbReference>
<dbReference type="AlphaFoldDB" id="D3F1R4"/>
<dbReference type="PANTHER" id="PTHR30055:SF234">
    <property type="entry name" value="HTH-TYPE TRANSCRIPTIONAL REGULATOR BETI"/>
    <property type="match status" value="1"/>
</dbReference>
<accession>D3F1R4</accession>
<evidence type="ECO:0000313" key="7">
    <source>
        <dbReference type="Proteomes" id="UP000008229"/>
    </source>
</evidence>
<organism evidence="6 7">
    <name type="scientific">Conexibacter woesei (strain DSM 14684 / CCUG 47730 / CIP 108061 / JCM 11494 / NBRC 100937 / ID131577)</name>
    <dbReference type="NCBI Taxonomy" id="469383"/>
    <lineage>
        <taxon>Bacteria</taxon>
        <taxon>Bacillati</taxon>
        <taxon>Actinomycetota</taxon>
        <taxon>Thermoleophilia</taxon>
        <taxon>Solirubrobacterales</taxon>
        <taxon>Conexibacteraceae</taxon>
        <taxon>Conexibacter</taxon>
    </lineage>
</organism>
<dbReference type="SUPFAM" id="SSF46689">
    <property type="entry name" value="Homeodomain-like"/>
    <property type="match status" value="1"/>
</dbReference>
<dbReference type="Pfam" id="PF21351">
    <property type="entry name" value="TetR_C_41"/>
    <property type="match status" value="1"/>
</dbReference>
<dbReference type="SUPFAM" id="SSF48498">
    <property type="entry name" value="Tetracyclin repressor-like, C-terminal domain"/>
    <property type="match status" value="1"/>
</dbReference>
<dbReference type="EMBL" id="CP001854">
    <property type="protein sequence ID" value="ADB54095.1"/>
    <property type="molecule type" value="Genomic_DNA"/>
</dbReference>
<evidence type="ECO:0000256" key="1">
    <source>
        <dbReference type="ARBA" id="ARBA00023015"/>
    </source>
</evidence>
<gene>
    <name evidence="6" type="ordered locus">Cwoe_5693</name>
</gene>
<dbReference type="InterPro" id="IPR050109">
    <property type="entry name" value="HTH-type_TetR-like_transc_reg"/>
</dbReference>
<evidence type="ECO:0000313" key="6">
    <source>
        <dbReference type="EMBL" id="ADB54095.1"/>
    </source>
</evidence>
<dbReference type="KEGG" id="cwo:Cwoe_5693"/>
<feature type="DNA-binding region" description="H-T-H motif" evidence="4">
    <location>
        <begin position="36"/>
        <end position="55"/>
    </location>
</feature>
<dbReference type="OrthoDB" id="9805134at2"/>
<protein>
    <submittedName>
        <fullName evidence="6">Transcriptional regulator, TetR family</fullName>
    </submittedName>
</protein>
<proteinExistence type="predicted"/>
<feature type="domain" description="HTH tetR-type" evidence="5">
    <location>
        <begin position="13"/>
        <end position="73"/>
    </location>
</feature>
<dbReference type="HOGENOM" id="CLU_069356_24_2_11"/>
<reference evidence="7" key="2">
    <citation type="submission" date="2010-01" db="EMBL/GenBank/DDBJ databases">
        <title>The complete genome of Conexibacter woesei DSM 14684.</title>
        <authorList>
            <consortium name="US DOE Joint Genome Institute (JGI-PGF)"/>
            <person name="Lucas S."/>
            <person name="Copeland A."/>
            <person name="Lapidus A."/>
            <person name="Glavina del Rio T."/>
            <person name="Dalin E."/>
            <person name="Tice H."/>
            <person name="Bruce D."/>
            <person name="Goodwin L."/>
            <person name="Pitluck S."/>
            <person name="Kyrpides N."/>
            <person name="Mavromatis K."/>
            <person name="Ivanova N."/>
            <person name="Mikhailova N."/>
            <person name="Chertkov O."/>
            <person name="Brettin T."/>
            <person name="Detter J.C."/>
            <person name="Han C."/>
            <person name="Larimer F."/>
            <person name="Land M."/>
            <person name="Hauser L."/>
            <person name="Markowitz V."/>
            <person name="Cheng J.-F."/>
            <person name="Hugenholtz P."/>
            <person name="Woyke T."/>
            <person name="Wu D."/>
            <person name="Pukall R."/>
            <person name="Steenblock K."/>
            <person name="Schneider S."/>
            <person name="Klenk H.-P."/>
            <person name="Eisen J.A."/>
        </authorList>
    </citation>
    <scope>NUCLEOTIDE SEQUENCE [LARGE SCALE GENOMIC DNA]</scope>
    <source>
        <strain evidence="7">DSM 14684 / CIP 108061 / JCM 11494 / NBRC 100937 / ID131577</strain>
    </source>
</reference>
<dbReference type="InterPro" id="IPR009057">
    <property type="entry name" value="Homeodomain-like_sf"/>
</dbReference>
<dbReference type="PRINTS" id="PR00455">
    <property type="entry name" value="HTHTETR"/>
</dbReference>
<sequence length="211" mass="22094" precursor="true">MSVKRRTQRERSSSTRTALLAAARPLFAEQGFAAVGTEAIVRAAGVTRGALYHQFADKTELFVAVFEQVERDVVERIGAQLAGLADPGAVLEAGVEAWLDACEDPAVQQIVLIDAPAVLGWERWRALGQTYGGGLVEAAIAASIEAGRIRPQPVRPLAHVLIGALDEAALYVARAEDRASARVEMSAVLRGIVAGLAGGDGAGNGTGDGRR</sequence>
<dbReference type="InterPro" id="IPR036271">
    <property type="entry name" value="Tet_transcr_reg_TetR-rel_C_sf"/>
</dbReference>
<dbReference type="PROSITE" id="PS50977">
    <property type="entry name" value="HTH_TETR_2"/>
    <property type="match status" value="1"/>
</dbReference>
<keyword evidence="1" id="KW-0805">Transcription regulation</keyword>
<evidence type="ECO:0000256" key="3">
    <source>
        <dbReference type="ARBA" id="ARBA00023163"/>
    </source>
</evidence>
<dbReference type="InterPro" id="IPR001647">
    <property type="entry name" value="HTH_TetR"/>
</dbReference>
<dbReference type="Pfam" id="PF00440">
    <property type="entry name" value="TetR_N"/>
    <property type="match status" value="1"/>
</dbReference>
<dbReference type="GO" id="GO:0000976">
    <property type="term" value="F:transcription cis-regulatory region binding"/>
    <property type="evidence" value="ECO:0007669"/>
    <property type="project" value="TreeGrafter"/>
</dbReference>
<keyword evidence="7" id="KW-1185">Reference proteome</keyword>
<evidence type="ECO:0000256" key="2">
    <source>
        <dbReference type="ARBA" id="ARBA00023125"/>
    </source>
</evidence>
<keyword evidence="2 4" id="KW-0238">DNA-binding</keyword>